<protein>
    <submittedName>
        <fullName evidence="5">Ubiquitin domain-containing protein DSK2, putative (DSK2)</fullName>
    </submittedName>
</protein>
<dbReference type="EMBL" id="FLQU01000281">
    <property type="protein sequence ID" value="SBS83444.1"/>
    <property type="molecule type" value="Genomic_DNA"/>
</dbReference>
<feature type="compositionally biased region" description="Polar residues" evidence="1">
    <location>
        <begin position="90"/>
        <end position="109"/>
    </location>
</feature>
<dbReference type="InterPro" id="IPR015940">
    <property type="entry name" value="UBA"/>
</dbReference>
<dbReference type="CDD" id="cd14399">
    <property type="entry name" value="UBA_PLICs"/>
    <property type="match status" value="1"/>
</dbReference>
<dbReference type="InterPro" id="IPR015496">
    <property type="entry name" value="Ubiquilin"/>
</dbReference>
<reference evidence="6 7" key="1">
    <citation type="submission" date="2016-05" db="EMBL/GenBank/DDBJ databases">
        <authorList>
            <person name="Naeem Raeece"/>
        </authorList>
    </citation>
    <scope>NUCLEOTIDE SEQUENCE [LARGE SCALE GENOMIC DNA]</scope>
</reference>
<sequence length="475" mass="51994">MTINVSFKVTGGKEFTISIEPDITVLELKQKCAEHVDIPVESQRIIFKGKILKDKESLSLYNVADGNTMHLVRSAVAAQEPEAEKESSKNENASNEQSANPSGNPSDFNENAFVQMLMQSGTGAIRFNTKATPSFVIPDMNNFNAGSGGADNFNLGNFANLLNANAGGEFNRDSISSLLNNPLARSLMNELSSNPEMLTNLVSNNPLLRNTFSQSPLMQPVLENPNLLREFMRPEILQAGLQIENALNMNNNGGNTNNNGNQRGGGLRMEDLLSNLNNLAGNAATTGTNNTTDNNTNRGNNINPGNNISSLLQSPELLQTFQQVMSANRNLGNFNFPNMNTNMDLGTTNVTDNRPPEEKYASQLVSLQEMGFIDNDANIQALQETGGDVNSAVTRFARSVQQHICILTTRTIHRRPLHVLPSNGKNVIWRSVREIGVFRSVGKLLEKNVDKRSKNGQNLSKISARYSSNNRALLT</sequence>
<dbReference type="EMBL" id="FLQV01000346">
    <property type="protein sequence ID" value="SBS90642.1"/>
    <property type="molecule type" value="Genomic_DNA"/>
</dbReference>
<dbReference type="SUPFAM" id="SSF54236">
    <property type="entry name" value="Ubiquitin-like"/>
    <property type="match status" value="1"/>
</dbReference>
<feature type="region of interest" description="Disordered" evidence="1">
    <location>
        <begin position="75"/>
        <end position="109"/>
    </location>
</feature>
<name>A0A1A8WFR5_PLAOA</name>
<dbReference type="Pfam" id="PF00240">
    <property type="entry name" value="ubiquitin"/>
    <property type="match status" value="1"/>
</dbReference>
<evidence type="ECO:0000313" key="4">
    <source>
        <dbReference type="EMBL" id="SBS83444.1"/>
    </source>
</evidence>
<dbReference type="GO" id="GO:0006511">
    <property type="term" value="P:ubiquitin-dependent protein catabolic process"/>
    <property type="evidence" value="ECO:0007669"/>
    <property type="project" value="TreeGrafter"/>
</dbReference>
<dbReference type="PROSITE" id="PS50030">
    <property type="entry name" value="UBA"/>
    <property type="match status" value="1"/>
</dbReference>
<evidence type="ECO:0000259" key="2">
    <source>
        <dbReference type="PROSITE" id="PS50030"/>
    </source>
</evidence>
<feature type="domain" description="Ubiquitin-like" evidence="3">
    <location>
        <begin position="3"/>
        <end position="78"/>
    </location>
</feature>
<dbReference type="Proteomes" id="UP000078560">
    <property type="component" value="Unassembled WGS sequence"/>
</dbReference>
<dbReference type="CDD" id="cd16106">
    <property type="entry name" value="Ubl_Dsk2p_like"/>
    <property type="match status" value="1"/>
</dbReference>
<dbReference type="FunFam" id="3.10.20.90:FF:000287">
    <property type="entry name" value="Ubiquitin domain-containing protein DSK2,putative"/>
    <property type="match status" value="1"/>
</dbReference>
<evidence type="ECO:0000256" key="1">
    <source>
        <dbReference type="SAM" id="MobiDB-lite"/>
    </source>
</evidence>
<gene>
    <name evidence="5" type="ORF">POVCU1_018800</name>
    <name evidence="4" type="ORF">POVCU2_0020920</name>
</gene>
<dbReference type="PRINTS" id="PR00348">
    <property type="entry name" value="UBIQUITIN"/>
</dbReference>
<evidence type="ECO:0000313" key="5">
    <source>
        <dbReference type="EMBL" id="SBS90642.1"/>
    </source>
</evidence>
<evidence type="ECO:0000313" key="7">
    <source>
        <dbReference type="Proteomes" id="UP000078560"/>
    </source>
</evidence>
<dbReference type="InterPro" id="IPR019956">
    <property type="entry name" value="Ubiquitin_dom"/>
</dbReference>
<dbReference type="GO" id="GO:0031593">
    <property type="term" value="F:polyubiquitin modification-dependent protein binding"/>
    <property type="evidence" value="ECO:0007669"/>
    <property type="project" value="TreeGrafter"/>
</dbReference>
<dbReference type="PROSITE" id="PS50053">
    <property type="entry name" value="UBIQUITIN_2"/>
    <property type="match status" value="1"/>
</dbReference>
<dbReference type="AlphaFoldDB" id="A0A1A8WFR5"/>
<dbReference type="Proteomes" id="UP000078546">
    <property type="component" value="Unassembled WGS sequence"/>
</dbReference>
<dbReference type="InterPro" id="IPR009060">
    <property type="entry name" value="UBA-like_sf"/>
</dbReference>
<dbReference type="SMART" id="SM00213">
    <property type="entry name" value="UBQ"/>
    <property type="match status" value="1"/>
</dbReference>
<dbReference type="SUPFAM" id="SSF46934">
    <property type="entry name" value="UBA-like"/>
    <property type="match status" value="1"/>
</dbReference>
<dbReference type="GO" id="GO:0005829">
    <property type="term" value="C:cytosol"/>
    <property type="evidence" value="ECO:0007669"/>
    <property type="project" value="TreeGrafter"/>
</dbReference>
<reference evidence="5" key="2">
    <citation type="submission" date="2016-05" db="EMBL/GenBank/DDBJ databases">
        <authorList>
            <person name="Lavstsen T."/>
            <person name="Jespersen J.S."/>
        </authorList>
    </citation>
    <scope>NUCLEOTIDE SEQUENCE [LARGE SCALE GENOMIC DNA]</scope>
</reference>
<dbReference type="PANTHER" id="PTHR10677">
    <property type="entry name" value="UBIQUILIN"/>
    <property type="match status" value="1"/>
</dbReference>
<evidence type="ECO:0000313" key="6">
    <source>
        <dbReference type="Proteomes" id="UP000078546"/>
    </source>
</evidence>
<organism evidence="5 6">
    <name type="scientific">Plasmodium ovale curtisi</name>
    <dbReference type="NCBI Taxonomy" id="864141"/>
    <lineage>
        <taxon>Eukaryota</taxon>
        <taxon>Sar</taxon>
        <taxon>Alveolata</taxon>
        <taxon>Apicomplexa</taxon>
        <taxon>Aconoidasida</taxon>
        <taxon>Haemosporida</taxon>
        <taxon>Plasmodiidae</taxon>
        <taxon>Plasmodium</taxon>
        <taxon>Plasmodium (Plasmodium)</taxon>
    </lineage>
</organism>
<dbReference type="Gene3D" id="3.10.20.90">
    <property type="entry name" value="Phosphatidylinositol 3-kinase Catalytic Subunit, Chain A, domain 1"/>
    <property type="match status" value="1"/>
</dbReference>
<dbReference type="Gene3D" id="1.10.8.10">
    <property type="entry name" value="DNA helicase RuvA subunit, C-terminal domain"/>
    <property type="match status" value="1"/>
</dbReference>
<dbReference type="InterPro" id="IPR000626">
    <property type="entry name" value="Ubiquitin-like_dom"/>
</dbReference>
<dbReference type="PANTHER" id="PTHR10677:SF3">
    <property type="entry name" value="FI07626P-RELATED"/>
    <property type="match status" value="1"/>
</dbReference>
<dbReference type="InterPro" id="IPR029071">
    <property type="entry name" value="Ubiquitin-like_domsf"/>
</dbReference>
<accession>A0A1A8WFR5</accession>
<dbReference type="Pfam" id="PF23195">
    <property type="entry name" value="UBQLN1"/>
    <property type="match status" value="1"/>
</dbReference>
<proteinExistence type="predicted"/>
<feature type="region of interest" description="Disordered" evidence="1">
    <location>
        <begin position="280"/>
        <end position="310"/>
    </location>
</feature>
<evidence type="ECO:0000259" key="3">
    <source>
        <dbReference type="PROSITE" id="PS50053"/>
    </source>
</evidence>
<feature type="domain" description="UBA" evidence="2">
    <location>
        <begin position="355"/>
        <end position="399"/>
    </location>
</feature>